<dbReference type="Proteomes" id="UP001342826">
    <property type="component" value="Unassembled WGS sequence"/>
</dbReference>
<organism evidence="1 2">
    <name type="scientific">Metabacillus fastidiosus</name>
    <dbReference type="NCBI Taxonomy" id="1458"/>
    <lineage>
        <taxon>Bacteria</taxon>
        <taxon>Bacillati</taxon>
        <taxon>Bacillota</taxon>
        <taxon>Bacilli</taxon>
        <taxon>Bacillales</taxon>
        <taxon>Bacillaceae</taxon>
        <taxon>Metabacillus</taxon>
    </lineage>
</organism>
<keyword evidence="2" id="KW-1185">Reference proteome</keyword>
<name>A0ABU6NU65_9BACI</name>
<reference evidence="1 2" key="1">
    <citation type="submission" date="2023-03" db="EMBL/GenBank/DDBJ databases">
        <title>Bacillus Genome Sequencing.</title>
        <authorList>
            <person name="Dunlap C."/>
        </authorList>
    </citation>
    <scope>NUCLEOTIDE SEQUENCE [LARGE SCALE GENOMIC DNA]</scope>
    <source>
        <strain evidence="1 2">NRS-1717</strain>
    </source>
</reference>
<accession>A0ABU6NU65</accession>
<gene>
    <name evidence="1" type="ORF">P9271_00170</name>
</gene>
<dbReference type="RefSeq" id="WP_328014495.1">
    <property type="nucleotide sequence ID" value="NZ_JARTFS010000001.1"/>
</dbReference>
<evidence type="ECO:0000313" key="2">
    <source>
        <dbReference type="Proteomes" id="UP001342826"/>
    </source>
</evidence>
<evidence type="ECO:0000313" key="1">
    <source>
        <dbReference type="EMBL" id="MED4399774.1"/>
    </source>
</evidence>
<dbReference type="EMBL" id="JARTFS010000001">
    <property type="protein sequence ID" value="MED4399774.1"/>
    <property type="molecule type" value="Genomic_DNA"/>
</dbReference>
<comment type="caution">
    <text evidence="1">The sequence shown here is derived from an EMBL/GenBank/DDBJ whole genome shotgun (WGS) entry which is preliminary data.</text>
</comment>
<evidence type="ECO:0008006" key="3">
    <source>
        <dbReference type="Google" id="ProtNLM"/>
    </source>
</evidence>
<protein>
    <recommendedName>
        <fullName evidence="3">Cohesin domain-containing protein</fullName>
    </recommendedName>
</protein>
<sequence length="149" mass="16545">MPAGTIFAMQNIPDVPKEGSLTIEIVAQNTREITTAYTEVKRDYRLVYFGKSNMDVLDVSDILRKNITNQTKMAVSTGHMTLGAFSMSQIFKTENKVDATIFMLQTSFVEKRTFEDVPKMGDIGIILQPPSVEIPIEIPVPCSLKKGGN</sequence>
<proteinExistence type="predicted"/>